<dbReference type="OrthoDB" id="3259294at2759"/>
<name>A0A0C2Y3S2_HEBCY</name>
<protein>
    <submittedName>
        <fullName evidence="2">Uncharacterized protein</fullName>
    </submittedName>
</protein>
<gene>
    <name evidence="2" type="ORF">M413DRAFT_53333</name>
</gene>
<keyword evidence="3" id="KW-1185">Reference proteome</keyword>
<evidence type="ECO:0000313" key="2">
    <source>
        <dbReference type="EMBL" id="KIM35722.1"/>
    </source>
</evidence>
<reference evidence="3" key="2">
    <citation type="submission" date="2015-01" db="EMBL/GenBank/DDBJ databases">
        <title>Evolutionary Origins and Diversification of the Mycorrhizal Mutualists.</title>
        <authorList>
            <consortium name="DOE Joint Genome Institute"/>
            <consortium name="Mycorrhizal Genomics Consortium"/>
            <person name="Kohler A."/>
            <person name="Kuo A."/>
            <person name="Nagy L.G."/>
            <person name="Floudas D."/>
            <person name="Copeland A."/>
            <person name="Barry K.W."/>
            <person name="Cichocki N."/>
            <person name="Veneault-Fourrey C."/>
            <person name="LaButti K."/>
            <person name="Lindquist E.A."/>
            <person name="Lipzen A."/>
            <person name="Lundell T."/>
            <person name="Morin E."/>
            <person name="Murat C."/>
            <person name="Riley R."/>
            <person name="Ohm R."/>
            <person name="Sun H."/>
            <person name="Tunlid A."/>
            <person name="Henrissat B."/>
            <person name="Grigoriev I.V."/>
            <person name="Hibbett D.S."/>
            <person name="Martin F."/>
        </authorList>
    </citation>
    <scope>NUCLEOTIDE SEQUENCE [LARGE SCALE GENOMIC DNA]</scope>
    <source>
        <strain evidence="3">h7</strain>
    </source>
</reference>
<accession>A0A0C2Y3S2</accession>
<feature type="non-terminal residue" evidence="2">
    <location>
        <position position="209"/>
    </location>
</feature>
<feature type="non-terminal residue" evidence="2">
    <location>
        <position position="1"/>
    </location>
</feature>
<dbReference type="HOGENOM" id="CLU_094653_0_0_1"/>
<dbReference type="AlphaFoldDB" id="A0A0C2Y3S2"/>
<dbReference type="EMBL" id="KN831815">
    <property type="protein sequence ID" value="KIM35722.1"/>
    <property type="molecule type" value="Genomic_DNA"/>
</dbReference>
<dbReference type="Proteomes" id="UP000053424">
    <property type="component" value="Unassembled WGS sequence"/>
</dbReference>
<feature type="region of interest" description="Disordered" evidence="1">
    <location>
        <begin position="145"/>
        <end position="177"/>
    </location>
</feature>
<dbReference type="STRING" id="686832.A0A0C2Y3S2"/>
<sequence length="209" mass="24288">TTIQSEISNVSEILADLDIHEDKRRDEKLSKNMYGFLKDHPLGDTHALRLIPENDNIVADFIGATLPRRDQGDREFYCSTMLALFHPWRTGKDLKKDSETWDDAFAVYPFTNFQKELMNNFNIHYECLDARDDYRAQMKKGTASHFASSWDDPENSTDNYDVVDPNEKGNDEADFDDIPVNLQNIGKTQQNRLTQMQMMNNVLRKIGWM</sequence>
<proteinExistence type="predicted"/>
<evidence type="ECO:0000313" key="3">
    <source>
        <dbReference type="Proteomes" id="UP000053424"/>
    </source>
</evidence>
<evidence type="ECO:0000256" key="1">
    <source>
        <dbReference type="SAM" id="MobiDB-lite"/>
    </source>
</evidence>
<organism evidence="2 3">
    <name type="scientific">Hebeloma cylindrosporum</name>
    <dbReference type="NCBI Taxonomy" id="76867"/>
    <lineage>
        <taxon>Eukaryota</taxon>
        <taxon>Fungi</taxon>
        <taxon>Dikarya</taxon>
        <taxon>Basidiomycota</taxon>
        <taxon>Agaricomycotina</taxon>
        <taxon>Agaricomycetes</taxon>
        <taxon>Agaricomycetidae</taxon>
        <taxon>Agaricales</taxon>
        <taxon>Agaricineae</taxon>
        <taxon>Hymenogastraceae</taxon>
        <taxon>Hebeloma</taxon>
    </lineage>
</organism>
<reference evidence="2 3" key="1">
    <citation type="submission" date="2014-04" db="EMBL/GenBank/DDBJ databases">
        <authorList>
            <consortium name="DOE Joint Genome Institute"/>
            <person name="Kuo A."/>
            <person name="Gay G."/>
            <person name="Dore J."/>
            <person name="Kohler A."/>
            <person name="Nagy L.G."/>
            <person name="Floudas D."/>
            <person name="Copeland A."/>
            <person name="Barry K.W."/>
            <person name="Cichocki N."/>
            <person name="Veneault-Fourrey C."/>
            <person name="LaButti K."/>
            <person name="Lindquist E.A."/>
            <person name="Lipzen A."/>
            <person name="Lundell T."/>
            <person name="Morin E."/>
            <person name="Murat C."/>
            <person name="Sun H."/>
            <person name="Tunlid A."/>
            <person name="Henrissat B."/>
            <person name="Grigoriev I.V."/>
            <person name="Hibbett D.S."/>
            <person name="Martin F."/>
            <person name="Nordberg H.P."/>
            <person name="Cantor M.N."/>
            <person name="Hua S.X."/>
        </authorList>
    </citation>
    <scope>NUCLEOTIDE SEQUENCE [LARGE SCALE GENOMIC DNA]</scope>
    <source>
        <strain evidence="3">h7</strain>
    </source>
</reference>